<dbReference type="Gene3D" id="3.80.10.10">
    <property type="entry name" value="Ribonuclease Inhibitor"/>
    <property type="match status" value="1"/>
</dbReference>
<dbReference type="InterPro" id="IPR032675">
    <property type="entry name" value="LRR_dom_sf"/>
</dbReference>
<proteinExistence type="predicted"/>
<feature type="region of interest" description="Disordered" evidence="1">
    <location>
        <begin position="1"/>
        <end position="71"/>
    </location>
</feature>
<evidence type="ECO:0000256" key="1">
    <source>
        <dbReference type="SAM" id="MobiDB-lite"/>
    </source>
</evidence>
<name>A0ABD1DBD5_CULPP</name>
<dbReference type="PROSITE" id="PS50181">
    <property type="entry name" value="FBOX"/>
    <property type="match status" value="1"/>
</dbReference>
<organism evidence="3 4">
    <name type="scientific">Culex pipiens pipiens</name>
    <name type="common">Northern house mosquito</name>
    <dbReference type="NCBI Taxonomy" id="38569"/>
    <lineage>
        <taxon>Eukaryota</taxon>
        <taxon>Metazoa</taxon>
        <taxon>Ecdysozoa</taxon>
        <taxon>Arthropoda</taxon>
        <taxon>Hexapoda</taxon>
        <taxon>Insecta</taxon>
        <taxon>Pterygota</taxon>
        <taxon>Neoptera</taxon>
        <taxon>Endopterygota</taxon>
        <taxon>Diptera</taxon>
        <taxon>Nematocera</taxon>
        <taxon>Culicoidea</taxon>
        <taxon>Culicidae</taxon>
        <taxon>Culicinae</taxon>
        <taxon>Culicini</taxon>
        <taxon>Culex</taxon>
        <taxon>Culex</taxon>
    </lineage>
</organism>
<evidence type="ECO:0000313" key="3">
    <source>
        <dbReference type="EMBL" id="KAL1396968.1"/>
    </source>
</evidence>
<comment type="caution">
    <text evidence="3">The sequence shown here is derived from an EMBL/GenBank/DDBJ whole genome shotgun (WGS) entry which is preliminary data.</text>
</comment>
<feature type="domain" description="F-box" evidence="2">
    <location>
        <begin position="93"/>
        <end position="139"/>
    </location>
</feature>
<dbReference type="InterPro" id="IPR036047">
    <property type="entry name" value="F-box-like_dom_sf"/>
</dbReference>
<dbReference type="SUPFAM" id="SSF52047">
    <property type="entry name" value="RNI-like"/>
    <property type="match status" value="1"/>
</dbReference>
<evidence type="ECO:0000259" key="2">
    <source>
        <dbReference type="PROSITE" id="PS50181"/>
    </source>
</evidence>
<gene>
    <name evidence="3" type="ORF">pipiens_010118</name>
</gene>
<sequence>MLLRALFPNHEPVNEQHQQQQPPPSNHVPADVGHAGPDQPAGGRNEVGNRAVPPAVDKHHRPGEGGSELIGEVDAGTIAGRRHRVVRAVEVNVSGFATIPEELLWKICRDLNAFQLCQARLICRRWNRIIGTSSLMDKLKVRLPGGCTLRSNCEELGVLGGSRYTRVVLDRCMILKPAGWWPMVSGGLHTLSLIYCNVSTEELFEMLKLTPNLRNLTIGVHFESYEIFKNVCPGLRTLALPHVDKDSSLKVLEFIRSVGKTLENLSVQGGDDKFWTNLPEEFEKVRLKRFTCGIKDSRMLEKLLQTQPSIEELILTGVHDADLELGKTLPNLKRLEILVRDTLDGKPLLENLQQLEHLKLESIEFSKPELNVNWSKDFPNLNSLKLKSFDVKDWKKFFEECPRIKNLNSLQLISVDATTKITDFNLPKQTLKTLKISNCKFPTHFTKQLLNLYPNLEEVSLERTADITDAIVQKLCQNAKRLRSFSVTACKITESSVEHLIDHCDALEKVRIWNCGTIPHNRWQRLRKHRNVQVQYKV</sequence>
<reference evidence="3 4" key="1">
    <citation type="submission" date="2024-05" db="EMBL/GenBank/DDBJ databases">
        <title>Culex pipiens pipiens assembly and annotation.</title>
        <authorList>
            <person name="Alout H."/>
            <person name="Durand T."/>
        </authorList>
    </citation>
    <scope>NUCLEOTIDE SEQUENCE [LARGE SCALE GENOMIC DNA]</scope>
    <source>
        <strain evidence="3">HA-2024</strain>
        <tissue evidence="3">Whole body</tissue>
    </source>
</reference>
<dbReference type="Gene3D" id="1.20.1280.50">
    <property type="match status" value="1"/>
</dbReference>
<keyword evidence="4" id="KW-1185">Reference proteome</keyword>
<evidence type="ECO:0000313" key="4">
    <source>
        <dbReference type="Proteomes" id="UP001562425"/>
    </source>
</evidence>
<dbReference type="AlphaFoldDB" id="A0ABD1DBD5"/>
<dbReference type="SUPFAM" id="SSF81383">
    <property type="entry name" value="F-box domain"/>
    <property type="match status" value="1"/>
</dbReference>
<dbReference type="Pfam" id="PF12937">
    <property type="entry name" value="F-box-like"/>
    <property type="match status" value="1"/>
</dbReference>
<dbReference type="PANTHER" id="PTHR13318">
    <property type="entry name" value="PARTNER OF PAIRED, ISOFORM B-RELATED"/>
    <property type="match status" value="1"/>
</dbReference>
<accession>A0ABD1DBD5</accession>
<feature type="compositionally biased region" description="Low complexity" evidence="1">
    <location>
        <begin position="9"/>
        <end position="20"/>
    </location>
</feature>
<protein>
    <recommendedName>
        <fullName evidence="2">F-box domain-containing protein</fullName>
    </recommendedName>
</protein>
<dbReference type="CDD" id="cd09917">
    <property type="entry name" value="F-box_SF"/>
    <property type="match status" value="1"/>
</dbReference>
<dbReference type="EMBL" id="JBEHCU010006501">
    <property type="protein sequence ID" value="KAL1396968.1"/>
    <property type="molecule type" value="Genomic_DNA"/>
</dbReference>
<dbReference type="InterPro" id="IPR001810">
    <property type="entry name" value="F-box_dom"/>
</dbReference>
<dbReference type="Proteomes" id="UP001562425">
    <property type="component" value="Unassembled WGS sequence"/>
</dbReference>